<dbReference type="EMBL" id="REGA01000003">
    <property type="protein sequence ID" value="RQG96676.1"/>
    <property type="molecule type" value="Genomic_DNA"/>
</dbReference>
<comment type="caution">
    <text evidence="1">The sequence shown here is derived from an EMBL/GenBank/DDBJ whole genome shotgun (WGS) entry which is preliminary data.</text>
</comment>
<dbReference type="GO" id="GO:0005975">
    <property type="term" value="P:carbohydrate metabolic process"/>
    <property type="evidence" value="ECO:0007669"/>
    <property type="project" value="InterPro"/>
</dbReference>
<gene>
    <name evidence="1" type="ORF">EA473_04680</name>
</gene>
<dbReference type="OrthoDB" id="210950at2157"/>
<evidence type="ECO:0000313" key="1">
    <source>
        <dbReference type="EMBL" id="RQG96676.1"/>
    </source>
</evidence>
<dbReference type="Gene3D" id="1.50.10.20">
    <property type="match status" value="1"/>
</dbReference>
<dbReference type="AlphaFoldDB" id="A0A3N6MQ32"/>
<keyword evidence="2" id="KW-1185">Reference proteome</keyword>
<name>A0A3N6MQ32_NATCH</name>
<dbReference type="SUPFAM" id="SSF48208">
    <property type="entry name" value="Six-hairpin glycosidases"/>
    <property type="match status" value="1"/>
</dbReference>
<sequence>MGLCRETLAYASERDYTGWDYADGLSSAFVRRLPVEHKYLNLAVQESVKRAPVNLRPLFRVEQRRNYKGAALFALANLEIHALTGEDRYAREARALLEWLLEDANDWCTGFGGGGHRHPLQSLSSETASTPGDVSGVVSTAYAVRALLRGADLLSVPKYDTVARTASEFVFEDLEYTEIAEGARINYTVSRDGSAGGGDSYTLNANAIGARLLLDLFDRFGDDRFREAATAILDYVASKQTALGGWMYTDPPTASHLSMDSFHNGFIVESLLRHREVTGETRYEESLERALEFYRDRLFDGGAPRWDESSTYPRDIHAAAQGIVVFSELGDLEYTRRIVDWTIEALHAGNGRFYYQQRRFYTKRFTLMRWCQGWMAFALSRYLRRRRDLE</sequence>
<evidence type="ECO:0000313" key="2">
    <source>
        <dbReference type="Proteomes" id="UP000282323"/>
    </source>
</evidence>
<proteinExistence type="predicted"/>
<protein>
    <submittedName>
        <fullName evidence="1">Antibiotic ABC transporter permease</fullName>
    </submittedName>
</protein>
<dbReference type="Proteomes" id="UP000282323">
    <property type="component" value="Unassembled WGS sequence"/>
</dbReference>
<reference evidence="1 2" key="1">
    <citation type="submission" date="2018-10" db="EMBL/GenBank/DDBJ databases">
        <title>Natrarchaeobius chitinivorans gen. nov., sp. nov., and Natrarchaeobius haloalkaliphilus sp. nov., alkaliphilic, chitin-utilizing haloarchaea from hypersaline alkaline lakes.</title>
        <authorList>
            <person name="Sorokin D.Y."/>
            <person name="Elcheninov A.G."/>
            <person name="Kostrikina N.A."/>
            <person name="Bale N.J."/>
            <person name="Sinninghe Damste J.S."/>
            <person name="Khijniak T.V."/>
            <person name="Kublanov I.V."/>
            <person name="Toshchakov S.V."/>
        </authorList>
    </citation>
    <scope>NUCLEOTIDE SEQUENCE [LARGE SCALE GENOMIC DNA]</scope>
    <source>
        <strain evidence="1 2">AArcht4T</strain>
    </source>
</reference>
<organism evidence="1 2">
    <name type="scientific">Natrarchaeobius chitinivorans</name>
    <dbReference type="NCBI Taxonomy" id="1679083"/>
    <lineage>
        <taxon>Archaea</taxon>
        <taxon>Methanobacteriati</taxon>
        <taxon>Methanobacteriota</taxon>
        <taxon>Stenosarchaea group</taxon>
        <taxon>Halobacteria</taxon>
        <taxon>Halobacteriales</taxon>
        <taxon>Natrialbaceae</taxon>
        <taxon>Natrarchaeobius</taxon>
    </lineage>
</organism>
<dbReference type="InterPro" id="IPR008928">
    <property type="entry name" value="6-hairpin_glycosidase_sf"/>
</dbReference>
<accession>A0A3N6MQ32</accession>